<keyword evidence="9" id="KW-1185">Reference proteome</keyword>
<evidence type="ECO:0000256" key="3">
    <source>
        <dbReference type="ARBA" id="ARBA00012257"/>
    </source>
</evidence>
<dbReference type="Proteomes" id="UP001152799">
    <property type="component" value="Chromosome 3"/>
</dbReference>
<dbReference type="PANTHER" id="PTHR43466:SF1">
    <property type="entry name" value="2-OXO-4-HYDROXY-4-CARBOXY-5-UREIDOIMIDAZOLINE DECARBOXYLASE-RELATED"/>
    <property type="match status" value="1"/>
</dbReference>
<protein>
    <recommendedName>
        <fullName evidence="3">2-oxo-4-hydroxy-4-carboxy-5-ureidoimidazoline decarboxylase</fullName>
        <ecNumber evidence="3">4.1.1.97</ecNumber>
    </recommendedName>
</protein>
<evidence type="ECO:0000259" key="7">
    <source>
        <dbReference type="Pfam" id="PF09349"/>
    </source>
</evidence>
<dbReference type="AlphaFoldDB" id="A0A9N9MLA0"/>
<dbReference type="Gene3D" id="1.10.3330.10">
    <property type="entry name" value="Oxo-4-hydroxy-4-carboxy-5-ureidoimidazoline decarboxylase"/>
    <property type="match status" value="1"/>
</dbReference>
<dbReference type="OrthoDB" id="9970124at2759"/>
<dbReference type="GO" id="GO:0006144">
    <property type="term" value="P:purine nucleobase metabolic process"/>
    <property type="evidence" value="ECO:0007669"/>
    <property type="project" value="UniProtKB-KW"/>
</dbReference>
<dbReference type="SUPFAM" id="SSF158694">
    <property type="entry name" value="UraD-Like"/>
    <property type="match status" value="1"/>
</dbReference>
<feature type="domain" description="Oxo-4-hydroxy-4-carboxy-5-ureidoimidazoline decarboxylase" evidence="7">
    <location>
        <begin position="12"/>
        <end position="170"/>
    </location>
</feature>
<dbReference type="EC" id="4.1.1.97" evidence="3"/>
<keyword evidence="6" id="KW-0456">Lyase</keyword>
<dbReference type="InterPro" id="IPR018020">
    <property type="entry name" value="OHCU_decarboxylase"/>
</dbReference>
<keyword evidence="4" id="KW-0659">Purine metabolism</keyword>
<dbReference type="GO" id="GO:0051997">
    <property type="term" value="F:2-oxo-4-hydroxy-4-carboxy-5-ureidoimidazoline decarboxylase activity"/>
    <property type="evidence" value="ECO:0007669"/>
    <property type="project" value="UniProtKB-EC"/>
</dbReference>
<organism evidence="8 9">
    <name type="scientific">Ceutorhynchus assimilis</name>
    <name type="common">cabbage seed weevil</name>
    <dbReference type="NCBI Taxonomy" id="467358"/>
    <lineage>
        <taxon>Eukaryota</taxon>
        <taxon>Metazoa</taxon>
        <taxon>Ecdysozoa</taxon>
        <taxon>Arthropoda</taxon>
        <taxon>Hexapoda</taxon>
        <taxon>Insecta</taxon>
        <taxon>Pterygota</taxon>
        <taxon>Neoptera</taxon>
        <taxon>Endopterygota</taxon>
        <taxon>Coleoptera</taxon>
        <taxon>Polyphaga</taxon>
        <taxon>Cucujiformia</taxon>
        <taxon>Curculionidae</taxon>
        <taxon>Ceutorhynchinae</taxon>
        <taxon>Ceutorhynchus</taxon>
    </lineage>
</organism>
<evidence type="ECO:0000256" key="6">
    <source>
        <dbReference type="ARBA" id="ARBA00023239"/>
    </source>
</evidence>
<evidence type="ECO:0000256" key="4">
    <source>
        <dbReference type="ARBA" id="ARBA00022631"/>
    </source>
</evidence>
<gene>
    <name evidence="8" type="ORF">CEUTPL_LOCUS7613</name>
</gene>
<dbReference type="EMBL" id="OU892279">
    <property type="protein sequence ID" value="CAG9767046.1"/>
    <property type="molecule type" value="Genomic_DNA"/>
</dbReference>
<dbReference type="GO" id="GO:0005777">
    <property type="term" value="C:peroxisome"/>
    <property type="evidence" value="ECO:0007669"/>
    <property type="project" value="TreeGrafter"/>
</dbReference>
<dbReference type="GO" id="GO:0019628">
    <property type="term" value="P:urate catabolic process"/>
    <property type="evidence" value="ECO:0007669"/>
    <property type="project" value="TreeGrafter"/>
</dbReference>
<evidence type="ECO:0000313" key="8">
    <source>
        <dbReference type="EMBL" id="CAG9767046.1"/>
    </source>
</evidence>
<dbReference type="InterPro" id="IPR036778">
    <property type="entry name" value="OHCU_decarboxylase_sf"/>
</dbReference>
<proteinExistence type="predicted"/>
<reference evidence="8" key="1">
    <citation type="submission" date="2022-01" db="EMBL/GenBank/DDBJ databases">
        <authorList>
            <person name="King R."/>
        </authorList>
    </citation>
    <scope>NUCLEOTIDE SEQUENCE</scope>
</reference>
<evidence type="ECO:0000256" key="5">
    <source>
        <dbReference type="ARBA" id="ARBA00022793"/>
    </source>
</evidence>
<dbReference type="Pfam" id="PF09349">
    <property type="entry name" value="OHCU_decarbox"/>
    <property type="match status" value="1"/>
</dbReference>
<dbReference type="PANTHER" id="PTHR43466">
    <property type="entry name" value="2-OXO-4-HYDROXY-4-CARBOXY-5-UREIDOIMIDAZOLINE DECARBOXYLASE-RELATED"/>
    <property type="match status" value="1"/>
</dbReference>
<comment type="catalytic activity">
    <reaction evidence="1">
        <text>5-hydroxy-2-oxo-4-ureido-2,5-dihydro-1H-imidazole-5-carboxylate + H(+) = (S)-allantoin + CO2</text>
        <dbReference type="Rhea" id="RHEA:26301"/>
        <dbReference type="ChEBI" id="CHEBI:15378"/>
        <dbReference type="ChEBI" id="CHEBI:15678"/>
        <dbReference type="ChEBI" id="CHEBI:16526"/>
        <dbReference type="ChEBI" id="CHEBI:58639"/>
        <dbReference type="EC" id="4.1.1.97"/>
    </reaction>
</comment>
<sequence>MWAQYLTIQEVNSLESDRFIKIFGNIVEHCLAAGIGILKNRPFQNIDGVVAAIEQYLENLKLQEKIKVLQLYPDSVSKLAGFSNSMLEFNTHQKIISTESRTSLRYEEKKRLKQLTKSYRDKHGFPFIICAKEENIDSLCAEIETRLMNHTRNETEIALKEVNKICKMRIYEIIK</sequence>
<keyword evidence="5" id="KW-0210">Decarboxylase</keyword>
<evidence type="ECO:0000256" key="1">
    <source>
        <dbReference type="ARBA" id="ARBA00001163"/>
    </source>
</evidence>
<comment type="pathway">
    <text evidence="2">Purine metabolism; urate degradation; (S)-allantoin from urate: step 3/3.</text>
</comment>
<accession>A0A9N9MLA0</accession>
<name>A0A9N9MLA0_9CUCU</name>
<evidence type="ECO:0000313" key="9">
    <source>
        <dbReference type="Proteomes" id="UP001152799"/>
    </source>
</evidence>
<evidence type="ECO:0000256" key="2">
    <source>
        <dbReference type="ARBA" id="ARBA00004754"/>
    </source>
</evidence>